<dbReference type="Gene3D" id="2.60.40.10">
    <property type="entry name" value="Immunoglobulins"/>
    <property type="match status" value="4"/>
</dbReference>
<dbReference type="SMART" id="SM00060">
    <property type="entry name" value="FN3"/>
    <property type="match status" value="5"/>
</dbReference>
<dbReference type="InterPro" id="IPR013783">
    <property type="entry name" value="Ig-like_fold"/>
</dbReference>
<dbReference type="InterPro" id="IPR003961">
    <property type="entry name" value="FN3_dom"/>
</dbReference>
<dbReference type="EMBL" id="JAUZEE010000003">
    <property type="protein sequence ID" value="MDP4300386.1"/>
    <property type="molecule type" value="Genomic_DNA"/>
</dbReference>
<dbReference type="SUPFAM" id="SSF49265">
    <property type="entry name" value="Fibronectin type III"/>
    <property type="match status" value="3"/>
</dbReference>
<dbReference type="Proteomes" id="UP001235760">
    <property type="component" value="Unassembled WGS sequence"/>
</dbReference>
<keyword evidence="2" id="KW-0732">Signal</keyword>
<feature type="signal peptide" evidence="2">
    <location>
        <begin position="1"/>
        <end position="23"/>
    </location>
</feature>
<sequence>MQRKLIVTLVAAALELYAATASAQANSCVITNAGSSSATNAGRVASGPLNPIDGFPEYVTDSAGNSMQRCLDDAVCFFDPVVTSDPFSVQIRSGGEAFYWSADAILTDPATTTPILKLVMAAETAFLQAGPNDEPINGSQLPFLRLRWVFDAPFDGTYTLSHPFGQERFTVVGATGNRDVANTVDRGFAPNQRDIVGPVGPFLIQAGAPAGYAGDINVLNTVTGGPCGNVVTLTGVGPDGETPIIFSNGSTEISTNQFAVQGKFFDGAVQTPMNSSRLTYSRSAAGRLEVFASSLPTATVTVADGPSTATATGFVAGTVTLDRSTPTALNATTADGINSTTVAVANAATLPRALTVTAADTVTPLLDANGQPVLNANGTPKLKFDPTAEIPVLVDFVDIASADFDPSTSTLSVAAVSGDQLEKPALTVRGLGPVPATGVFTLVTTAPPGKVTVDSAKGGSSTAQVRITAAVAPDAPKTLTASEIGSSSVKLSWVDASNNETGFRIYQVSPGTRTALTTSTTSSVVLTGLNSQTAYVFEVVAFNITGESVASNQVSVTTIAPPVAPTVSAPTLSETEVTSINVSWTDNATDETGYEVYRKIGTNGARTLIGTTAANVTSFVDGGRAINTTYSYEVRTLRNADASTYAASTAIATNTALATTAIAGQAPNGMGATATGTQVALSWGDRATNESRYVIRRCTYVAPATGCTNFVTIATRPANATSYTDLTAVPGTSYTYQVAAFRWRNQLASTVNATVPIANPTSVSATNASPNVLNWVDTQTGETGYRIASRNVTFTAAGAVTVPAAYTNLGEVGANVLTYQDSAATAGSLYQYRVQTLVNAATSAGITAYGVAGGIPAPTIGNVTRPTTGTAAQQSLITVRWTPPVVNAAIGGYRIQRCTVTATEPCADTGNWVNATTVAPATIVGRQAAQATTRLPVNTANITYRFRVIATTGSVNTGIESPPSAAGSVTR</sequence>
<keyword evidence="1" id="KW-0677">Repeat</keyword>
<accession>A0ABT9G1V6</accession>
<feature type="domain" description="Fibronectin type-III" evidence="3">
    <location>
        <begin position="475"/>
        <end position="562"/>
    </location>
</feature>
<dbReference type="Pfam" id="PF00041">
    <property type="entry name" value="fn3"/>
    <property type="match status" value="1"/>
</dbReference>
<evidence type="ECO:0000259" key="3">
    <source>
        <dbReference type="PROSITE" id="PS50853"/>
    </source>
</evidence>
<organism evidence="4 5">
    <name type="scientific">Leptothrix discophora</name>
    <dbReference type="NCBI Taxonomy" id="89"/>
    <lineage>
        <taxon>Bacteria</taxon>
        <taxon>Pseudomonadati</taxon>
        <taxon>Pseudomonadota</taxon>
        <taxon>Betaproteobacteria</taxon>
        <taxon>Burkholderiales</taxon>
        <taxon>Sphaerotilaceae</taxon>
        <taxon>Leptothrix</taxon>
    </lineage>
</organism>
<dbReference type="PROSITE" id="PS50853">
    <property type="entry name" value="FN3"/>
    <property type="match status" value="2"/>
</dbReference>
<dbReference type="InterPro" id="IPR050991">
    <property type="entry name" value="ECM_Regulatory_Proteins"/>
</dbReference>
<comment type="caution">
    <text evidence="4">The sequence shown here is derived from an EMBL/GenBank/DDBJ whole genome shotgun (WGS) entry which is preliminary data.</text>
</comment>
<dbReference type="CDD" id="cd00063">
    <property type="entry name" value="FN3"/>
    <property type="match status" value="3"/>
</dbReference>
<evidence type="ECO:0000313" key="5">
    <source>
        <dbReference type="Proteomes" id="UP001235760"/>
    </source>
</evidence>
<proteinExistence type="predicted"/>
<name>A0ABT9G1V6_LEPDI</name>
<evidence type="ECO:0000256" key="1">
    <source>
        <dbReference type="ARBA" id="ARBA00022737"/>
    </source>
</evidence>
<feature type="chain" id="PRO_5046903308" evidence="2">
    <location>
        <begin position="24"/>
        <end position="971"/>
    </location>
</feature>
<dbReference type="PANTHER" id="PTHR46708:SF2">
    <property type="entry name" value="FIBRONECTIN TYPE-III DOMAIN-CONTAINING PROTEIN"/>
    <property type="match status" value="1"/>
</dbReference>
<reference evidence="4 5" key="1">
    <citation type="submission" date="2023-08" db="EMBL/GenBank/DDBJ databases">
        <authorList>
            <person name="Roldan D.M."/>
            <person name="Menes R.J."/>
        </authorList>
    </citation>
    <scope>NUCLEOTIDE SEQUENCE [LARGE SCALE GENOMIC DNA]</scope>
    <source>
        <strain evidence="4 5">CCM 2812</strain>
    </source>
</reference>
<keyword evidence="5" id="KW-1185">Reference proteome</keyword>
<dbReference type="PANTHER" id="PTHR46708">
    <property type="entry name" value="TENASCIN"/>
    <property type="match status" value="1"/>
</dbReference>
<evidence type="ECO:0000313" key="4">
    <source>
        <dbReference type="EMBL" id="MDP4300386.1"/>
    </source>
</evidence>
<evidence type="ECO:0000256" key="2">
    <source>
        <dbReference type="SAM" id="SignalP"/>
    </source>
</evidence>
<dbReference type="RefSeq" id="WP_305748947.1">
    <property type="nucleotide sequence ID" value="NZ_JAUZEE010000003.1"/>
</dbReference>
<feature type="domain" description="Fibronectin type-III" evidence="3">
    <location>
        <begin position="566"/>
        <end position="658"/>
    </location>
</feature>
<dbReference type="InterPro" id="IPR036116">
    <property type="entry name" value="FN3_sf"/>
</dbReference>
<gene>
    <name evidence="4" type="ORF">Q8X39_07030</name>
</gene>
<protein>
    <submittedName>
        <fullName evidence="4">Fibronectin type III domain-containing protein</fullName>
    </submittedName>
</protein>